<dbReference type="Gene3D" id="2.10.260.10">
    <property type="match status" value="1"/>
</dbReference>
<reference evidence="1" key="1">
    <citation type="submission" date="2019-08" db="EMBL/GenBank/DDBJ databases">
        <authorList>
            <person name="Kucharzyk K."/>
            <person name="Murdoch R.W."/>
            <person name="Higgins S."/>
            <person name="Loffler F."/>
        </authorList>
    </citation>
    <scope>NUCLEOTIDE SEQUENCE</scope>
</reference>
<sequence>MYKKLCTQKIDEFGRININQEIRNILGIRRKQLFDVFVNEDAIVLKPNNTTPMCALCGESDIHLNKIGYSLLCNDCIEKIKEITKTQK</sequence>
<accession>A0A645HIH7</accession>
<dbReference type="EMBL" id="VSSQ01093854">
    <property type="protein sequence ID" value="MPN38550.1"/>
    <property type="molecule type" value="Genomic_DNA"/>
</dbReference>
<protein>
    <recommendedName>
        <fullName evidence="2">SpoVT-AbrB domain-containing protein</fullName>
    </recommendedName>
</protein>
<proteinExistence type="predicted"/>
<organism evidence="1">
    <name type="scientific">bioreactor metagenome</name>
    <dbReference type="NCBI Taxonomy" id="1076179"/>
    <lineage>
        <taxon>unclassified sequences</taxon>
        <taxon>metagenomes</taxon>
        <taxon>ecological metagenomes</taxon>
    </lineage>
</organism>
<evidence type="ECO:0008006" key="2">
    <source>
        <dbReference type="Google" id="ProtNLM"/>
    </source>
</evidence>
<dbReference type="AlphaFoldDB" id="A0A645HIH7"/>
<gene>
    <name evidence="1" type="ORF">SDC9_186074</name>
</gene>
<name>A0A645HIH7_9ZZZZ</name>
<comment type="caution">
    <text evidence="1">The sequence shown here is derived from an EMBL/GenBank/DDBJ whole genome shotgun (WGS) entry which is preliminary data.</text>
</comment>
<dbReference type="InterPro" id="IPR037914">
    <property type="entry name" value="SpoVT-AbrB_sf"/>
</dbReference>
<evidence type="ECO:0000313" key="1">
    <source>
        <dbReference type="EMBL" id="MPN38550.1"/>
    </source>
</evidence>
<dbReference type="SUPFAM" id="SSF89447">
    <property type="entry name" value="AbrB/MazE/MraZ-like"/>
    <property type="match status" value="1"/>
</dbReference>